<dbReference type="SUPFAM" id="SSF52172">
    <property type="entry name" value="CheY-like"/>
    <property type="match status" value="1"/>
</dbReference>
<dbReference type="RefSeq" id="WP_005496653.1">
    <property type="nucleotide sequence ID" value="NZ_ABIC01000004.1"/>
</dbReference>
<accession>A9CZ04</accession>
<dbReference type="STRING" id="314608.KT99_12679"/>
<comment type="caution">
    <text evidence="1">The sequence shown here is derived from an EMBL/GenBank/DDBJ whole genome shotgun (WGS) entry which is preliminary data.</text>
</comment>
<evidence type="ECO:0000313" key="2">
    <source>
        <dbReference type="Proteomes" id="UP000005839"/>
    </source>
</evidence>
<proteinExistence type="predicted"/>
<dbReference type="SUPFAM" id="SSF55874">
    <property type="entry name" value="ATPase domain of HSP90 chaperone/DNA topoisomerase II/histidine kinase"/>
    <property type="match status" value="1"/>
</dbReference>
<gene>
    <name evidence="1" type="ORF">KT99_12679</name>
</gene>
<keyword evidence="2" id="KW-1185">Reference proteome</keyword>
<dbReference type="Gene3D" id="3.40.50.2300">
    <property type="match status" value="1"/>
</dbReference>
<protein>
    <recommendedName>
        <fullName evidence="3">Response regulatory domain-containing protein</fullName>
    </recommendedName>
</protein>
<dbReference type="InterPro" id="IPR011006">
    <property type="entry name" value="CheY-like_superfamily"/>
</dbReference>
<dbReference type="AlphaFoldDB" id="A9CZ04"/>
<dbReference type="EMBL" id="ABIC01000004">
    <property type="protein sequence ID" value="EDQ02224.1"/>
    <property type="molecule type" value="Genomic_DNA"/>
</dbReference>
<reference evidence="1 2" key="1">
    <citation type="submission" date="2007-10" db="EMBL/GenBank/DDBJ databases">
        <authorList>
            <person name="Yayanos A."/>
            <person name="Ferriera S."/>
            <person name="Johnson J."/>
            <person name="Kravitz S."/>
            <person name="Halpern A."/>
            <person name="Remington K."/>
            <person name="Beeson K."/>
            <person name="Tran B."/>
            <person name="Rogers Y.-H."/>
            <person name="Friedman R."/>
            <person name="Venter J.C."/>
        </authorList>
    </citation>
    <scope>NUCLEOTIDE SEQUENCE [LARGE SCALE GENOMIC DNA]</scope>
    <source>
        <strain evidence="1 2">KT99</strain>
    </source>
</reference>
<evidence type="ECO:0000313" key="1">
    <source>
        <dbReference type="EMBL" id="EDQ02224.1"/>
    </source>
</evidence>
<dbReference type="InterPro" id="IPR036890">
    <property type="entry name" value="HATPase_C_sf"/>
</dbReference>
<evidence type="ECO:0008006" key="3">
    <source>
        <dbReference type="Google" id="ProtNLM"/>
    </source>
</evidence>
<name>A9CZ04_9GAMM</name>
<dbReference type="Proteomes" id="UP000005839">
    <property type="component" value="Unassembled WGS sequence"/>
</dbReference>
<sequence>MRIQADMPQYISLDSTKFFQLTTNFINNAFKYSSGKEVVFDAFKTSTPQIVVMDYRLAKTDGISLIGEMRRLQTENVHYFILSANDKSEIARLRYAGLVLRASY</sequence>
<organism evidence="1 2">
    <name type="scientific">Shewanella benthica KT99</name>
    <dbReference type="NCBI Taxonomy" id="314608"/>
    <lineage>
        <taxon>Bacteria</taxon>
        <taxon>Pseudomonadati</taxon>
        <taxon>Pseudomonadota</taxon>
        <taxon>Gammaproteobacteria</taxon>
        <taxon>Alteromonadales</taxon>
        <taxon>Shewanellaceae</taxon>
        <taxon>Shewanella</taxon>
    </lineage>
</organism>